<comment type="pathway">
    <text evidence="2">Siderophore biosynthesis.</text>
</comment>
<name>A0A9P4NIB9_9PEZI</name>
<dbReference type="PRINTS" id="PR00368">
    <property type="entry name" value="FADPNR"/>
</dbReference>
<evidence type="ECO:0000256" key="10">
    <source>
        <dbReference type="ARBA" id="ARBA00049248"/>
    </source>
</evidence>
<dbReference type="Gene3D" id="3.50.50.60">
    <property type="entry name" value="FAD/NAD(P)-binding domain"/>
    <property type="match status" value="1"/>
</dbReference>
<dbReference type="AlphaFoldDB" id="A0A9P4NIB9"/>
<dbReference type="OrthoDB" id="3519933at2759"/>
<dbReference type="EMBL" id="MU007088">
    <property type="protein sequence ID" value="KAF2422747.1"/>
    <property type="molecule type" value="Genomic_DNA"/>
</dbReference>
<organism evidence="11 12">
    <name type="scientific">Tothia fuscella</name>
    <dbReference type="NCBI Taxonomy" id="1048955"/>
    <lineage>
        <taxon>Eukaryota</taxon>
        <taxon>Fungi</taxon>
        <taxon>Dikarya</taxon>
        <taxon>Ascomycota</taxon>
        <taxon>Pezizomycotina</taxon>
        <taxon>Dothideomycetes</taxon>
        <taxon>Pleosporomycetidae</taxon>
        <taxon>Venturiales</taxon>
        <taxon>Cylindrosympodiaceae</taxon>
        <taxon>Tothia</taxon>
    </lineage>
</organism>
<comment type="cofactor">
    <cofactor evidence="1">
        <name>FAD</name>
        <dbReference type="ChEBI" id="CHEBI:57692"/>
    </cofactor>
</comment>
<sequence length="521" mass="57983">MAPHANAPDRGNSSFANGYIHDRIDSANGLTIDANNTPQYQSHLQPTELSEIHDLICVGFGPASLAIAVALHDGLDGENGDSNMPAMGVLGPKVAFLERQPRFAWHAGMLLEGAKMQISFVKDMATLRNPRSPFTFLNYLHVKNRLIQFTNLDTFLPQRIEFEDYLQWCAGWFDDVVHYSQEVLEIKPDTNNRGHHAIDSFSVISRNTTTGEVTTRCTRHVVIAAGGKPAIPQPFPSSHPRILHSSQYAYTSPQILTDKEAHYRVAVVGGGQSAAEIFSNLHTQYPNCQTRLIIRGASLKPSDDSPFVNEIFDPCRVDPFYSQPPSARALINSEHRTTNYGVVRLELLEHIYQTLYMQRVHHPHEEDWQHRIENNSTIVGVNADSSETIQLQVARRVESCYGEKEVATETQEYDVVIIATGYTRNSHEDILAPARYLMPGGDDPEKKWTVSRDYKVHFQEGLVSEDAGVFLQGCNEESHGLADSLLSILAIRGGEIVQSVFGGEKNTSHWNSKLGLNAGGL</sequence>
<reference evidence="11" key="1">
    <citation type="journal article" date="2020" name="Stud. Mycol.">
        <title>101 Dothideomycetes genomes: a test case for predicting lifestyles and emergence of pathogens.</title>
        <authorList>
            <person name="Haridas S."/>
            <person name="Albert R."/>
            <person name="Binder M."/>
            <person name="Bloem J."/>
            <person name="Labutti K."/>
            <person name="Salamov A."/>
            <person name="Andreopoulos B."/>
            <person name="Baker S."/>
            <person name="Barry K."/>
            <person name="Bills G."/>
            <person name="Bluhm B."/>
            <person name="Cannon C."/>
            <person name="Castanera R."/>
            <person name="Culley D."/>
            <person name="Daum C."/>
            <person name="Ezra D."/>
            <person name="Gonzalez J."/>
            <person name="Henrissat B."/>
            <person name="Kuo A."/>
            <person name="Liang C."/>
            <person name="Lipzen A."/>
            <person name="Lutzoni F."/>
            <person name="Magnuson J."/>
            <person name="Mondo S."/>
            <person name="Nolan M."/>
            <person name="Ohm R."/>
            <person name="Pangilinan J."/>
            <person name="Park H.-J."/>
            <person name="Ramirez L."/>
            <person name="Alfaro M."/>
            <person name="Sun H."/>
            <person name="Tritt A."/>
            <person name="Yoshinaga Y."/>
            <person name="Zwiers L.-H."/>
            <person name="Turgeon B."/>
            <person name="Goodwin S."/>
            <person name="Spatafora J."/>
            <person name="Crous P."/>
            <person name="Grigoriev I."/>
        </authorList>
    </citation>
    <scope>NUCLEOTIDE SEQUENCE</scope>
    <source>
        <strain evidence="11">CBS 130266</strain>
    </source>
</reference>
<dbReference type="GO" id="GO:0016491">
    <property type="term" value="F:oxidoreductase activity"/>
    <property type="evidence" value="ECO:0007669"/>
    <property type="project" value="UniProtKB-KW"/>
</dbReference>
<dbReference type="Proteomes" id="UP000800235">
    <property type="component" value="Unassembled WGS sequence"/>
</dbReference>
<evidence type="ECO:0000256" key="7">
    <source>
        <dbReference type="ARBA" id="ARBA00022857"/>
    </source>
</evidence>
<proteinExistence type="inferred from homology"/>
<keyword evidence="12" id="KW-1185">Reference proteome</keyword>
<evidence type="ECO:0000256" key="3">
    <source>
        <dbReference type="ARBA" id="ARBA00007588"/>
    </source>
</evidence>
<accession>A0A9P4NIB9</accession>
<dbReference type="SUPFAM" id="SSF51905">
    <property type="entry name" value="FAD/NAD(P)-binding domain"/>
    <property type="match status" value="1"/>
</dbReference>
<dbReference type="Pfam" id="PF13434">
    <property type="entry name" value="Lys_Orn_oxgnase"/>
    <property type="match status" value="1"/>
</dbReference>
<keyword evidence="7" id="KW-0521">NADP</keyword>
<dbReference type="GO" id="GO:0006879">
    <property type="term" value="P:intracellular iron ion homeostasis"/>
    <property type="evidence" value="ECO:0007669"/>
    <property type="project" value="TreeGrafter"/>
</dbReference>
<evidence type="ECO:0000313" key="11">
    <source>
        <dbReference type="EMBL" id="KAF2422747.1"/>
    </source>
</evidence>
<keyword evidence="8" id="KW-0560">Oxidoreductase</keyword>
<evidence type="ECO:0000256" key="8">
    <source>
        <dbReference type="ARBA" id="ARBA00023002"/>
    </source>
</evidence>
<evidence type="ECO:0000256" key="4">
    <source>
        <dbReference type="ARBA" id="ARBA00012881"/>
    </source>
</evidence>
<keyword evidence="6" id="KW-0274">FAD</keyword>
<protein>
    <recommendedName>
        <fullName evidence="4">L-ornithine N(5)-monooxygenase [NAD(P)H]</fullName>
        <ecNumber evidence="4">1.14.13.196</ecNumber>
    </recommendedName>
</protein>
<dbReference type="EC" id="1.14.13.196" evidence="4"/>
<evidence type="ECO:0000256" key="9">
    <source>
        <dbReference type="ARBA" id="ARBA00047598"/>
    </source>
</evidence>
<evidence type="ECO:0000313" key="12">
    <source>
        <dbReference type="Proteomes" id="UP000800235"/>
    </source>
</evidence>
<evidence type="ECO:0000256" key="5">
    <source>
        <dbReference type="ARBA" id="ARBA00022630"/>
    </source>
</evidence>
<evidence type="ECO:0000256" key="2">
    <source>
        <dbReference type="ARBA" id="ARBA00004924"/>
    </source>
</evidence>
<evidence type="ECO:0000256" key="6">
    <source>
        <dbReference type="ARBA" id="ARBA00022827"/>
    </source>
</evidence>
<comment type="catalytic activity">
    <reaction evidence="9">
        <text>L-ornithine + NADPH + O2 = N(5)-hydroxy-L-ornithine + NADP(+) + H2O</text>
        <dbReference type="Rhea" id="RHEA:41508"/>
        <dbReference type="ChEBI" id="CHEBI:15377"/>
        <dbReference type="ChEBI" id="CHEBI:15379"/>
        <dbReference type="ChEBI" id="CHEBI:46911"/>
        <dbReference type="ChEBI" id="CHEBI:57783"/>
        <dbReference type="ChEBI" id="CHEBI:58349"/>
        <dbReference type="ChEBI" id="CHEBI:78275"/>
        <dbReference type="EC" id="1.14.13.196"/>
    </reaction>
</comment>
<gene>
    <name evidence="11" type="ORF">EJ08DRAFT_664705</name>
</gene>
<keyword evidence="5" id="KW-0285">Flavoprotein</keyword>
<dbReference type="InterPro" id="IPR025700">
    <property type="entry name" value="Lys/Orn_oxygenase"/>
</dbReference>
<dbReference type="InterPro" id="IPR036188">
    <property type="entry name" value="FAD/NAD-bd_sf"/>
</dbReference>
<dbReference type="PANTHER" id="PTHR42802:SF1">
    <property type="entry name" value="L-ORNITHINE N(5)-MONOOXYGENASE"/>
    <property type="match status" value="1"/>
</dbReference>
<comment type="caution">
    <text evidence="11">The sequence shown here is derived from an EMBL/GenBank/DDBJ whole genome shotgun (WGS) entry which is preliminary data.</text>
</comment>
<evidence type="ECO:0000256" key="1">
    <source>
        <dbReference type="ARBA" id="ARBA00001974"/>
    </source>
</evidence>
<comment type="catalytic activity">
    <reaction evidence="10">
        <text>L-ornithine + NADH + O2 = N(5)-hydroxy-L-ornithine + NAD(+) + H2O</text>
        <dbReference type="Rhea" id="RHEA:41512"/>
        <dbReference type="ChEBI" id="CHEBI:15377"/>
        <dbReference type="ChEBI" id="CHEBI:15379"/>
        <dbReference type="ChEBI" id="CHEBI:46911"/>
        <dbReference type="ChEBI" id="CHEBI:57540"/>
        <dbReference type="ChEBI" id="CHEBI:57945"/>
        <dbReference type="ChEBI" id="CHEBI:78275"/>
        <dbReference type="EC" id="1.14.13.196"/>
    </reaction>
</comment>
<comment type="similarity">
    <text evidence="3">Belongs to the lysine N(6)-hydroxylase/L-ornithine N(5)-oxygenase family.</text>
</comment>
<dbReference type="PANTHER" id="PTHR42802">
    <property type="entry name" value="MONOOXYGENASE"/>
    <property type="match status" value="1"/>
</dbReference>